<feature type="transmembrane region" description="Helical" evidence="6">
    <location>
        <begin position="187"/>
        <end position="207"/>
    </location>
</feature>
<proteinExistence type="predicted"/>
<feature type="transmembrane region" description="Helical" evidence="6">
    <location>
        <begin position="6"/>
        <end position="29"/>
    </location>
</feature>
<name>A0A382BEE5_9ZZZZ</name>
<evidence type="ECO:0000256" key="4">
    <source>
        <dbReference type="ARBA" id="ARBA00022989"/>
    </source>
</evidence>
<dbReference type="PIRSF" id="PIRSF006324">
    <property type="entry name" value="LeuE"/>
    <property type="match status" value="1"/>
</dbReference>
<dbReference type="Pfam" id="PF01810">
    <property type="entry name" value="LysE"/>
    <property type="match status" value="1"/>
</dbReference>
<evidence type="ECO:0008006" key="8">
    <source>
        <dbReference type="Google" id="ProtNLM"/>
    </source>
</evidence>
<evidence type="ECO:0000313" key="7">
    <source>
        <dbReference type="EMBL" id="SVB12185.1"/>
    </source>
</evidence>
<keyword evidence="2" id="KW-1003">Cell membrane</keyword>
<evidence type="ECO:0000256" key="3">
    <source>
        <dbReference type="ARBA" id="ARBA00022692"/>
    </source>
</evidence>
<gene>
    <name evidence="7" type="ORF">METZ01_LOCUS165039</name>
</gene>
<dbReference type="PANTHER" id="PTHR30086:SF20">
    <property type="entry name" value="ARGININE EXPORTER PROTEIN ARGO-RELATED"/>
    <property type="match status" value="1"/>
</dbReference>
<dbReference type="AlphaFoldDB" id="A0A382BEE5"/>
<keyword evidence="3 6" id="KW-0812">Transmembrane</keyword>
<evidence type="ECO:0000256" key="1">
    <source>
        <dbReference type="ARBA" id="ARBA00004651"/>
    </source>
</evidence>
<reference evidence="7" key="1">
    <citation type="submission" date="2018-05" db="EMBL/GenBank/DDBJ databases">
        <authorList>
            <person name="Lanie J.A."/>
            <person name="Ng W.-L."/>
            <person name="Kazmierczak K.M."/>
            <person name="Andrzejewski T.M."/>
            <person name="Davidsen T.M."/>
            <person name="Wayne K.J."/>
            <person name="Tettelin H."/>
            <person name="Glass J.I."/>
            <person name="Rusch D."/>
            <person name="Podicherti R."/>
            <person name="Tsui H.-C.T."/>
            <person name="Winkler M.E."/>
        </authorList>
    </citation>
    <scope>NUCLEOTIDE SEQUENCE</scope>
</reference>
<dbReference type="InterPro" id="IPR001123">
    <property type="entry name" value="LeuE-type"/>
</dbReference>
<keyword evidence="5 6" id="KW-0472">Membrane</keyword>
<protein>
    <recommendedName>
        <fullName evidence="8">Threonine transporter RhtB</fullName>
    </recommendedName>
</protein>
<accession>A0A382BEE5</accession>
<feature type="transmembrane region" description="Helical" evidence="6">
    <location>
        <begin position="154"/>
        <end position="175"/>
    </location>
</feature>
<feature type="transmembrane region" description="Helical" evidence="6">
    <location>
        <begin position="113"/>
        <end position="134"/>
    </location>
</feature>
<dbReference type="GO" id="GO:0005886">
    <property type="term" value="C:plasma membrane"/>
    <property type="evidence" value="ECO:0007669"/>
    <property type="project" value="UniProtKB-SubCell"/>
</dbReference>
<dbReference type="GO" id="GO:0015171">
    <property type="term" value="F:amino acid transmembrane transporter activity"/>
    <property type="evidence" value="ECO:0007669"/>
    <property type="project" value="TreeGrafter"/>
</dbReference>
<keyword evidence="4 6" id="KW-1133">Transmembrane helix</keyword>
<comment type="subcellular location">
    <subcellularLocation>
        <location evidence="1">Cell membrane</location>
        <topology evidence="1">Multi-pass membrane protein</topology>
    </subcellularLocation>
</comment>
<evidence type="ECO:0000256" key="5">
    <source>
        <dbReference type="ARBA" id="ARBA00023136"/>
    </source>
</evidence>
<dbReference type="PANTHER" id="PTHR30086">
    <property type="entry name" value="ARGININE EXPORTER PROTEIN ARGO"/>
    <property type="match status" value="1"/>
</dbReference>
<dbReference type="EMBL" id="UINC01029451">
    <property type="protein sequence ID" value="SVB12185.1"/>
    <property type="molecule type" value="Genomic_DNA"/>
</dbReference>
<evidence type="ECO:0000256" key="6">
    <source>
        <dbReference type="SAM" id="Phobius"/>
    </source>
</evidence>
<feature type="transmembrane region" description="Helical" evidence="6">
    <location>
        <begin position="41"/>
        <end position="65"/>
    </location>
</feature>
<evidence type="ECO:0000256" key="2">
    <source>
        <dbReference type="ARBA" id="ARBA00022475"/>
    </source>
</evidence>
<sequence length="208" mass="21970">MIPLETMLVFIGVAAALAAVPGPDNIFVLTQSAVHGRIAGLIVTLGIALGLFVHTTAVALGVAVIFQTSQYAFSTLKYAGAAYLLYLAWQAFTASKGKFEGDKSKSETALKQFLRGFTLCITNPKVTIFFLAFLPQFVVPENGPIIAQFYQLGALMVCVVLVVFGAVAIAAGSLGAWIKGSPKTQIWLNRISGIVFVSLAVKLATAAK</sequence>
<feature type="transmembrane region" description="Helical" evidence="6">
    <location>
        <begin position="71"/>
        <end position="92"/>
    </location>
</feature>
<organism evidence="7">
    <name type="scientific">marine metagenome</name>
    <dbReference type="NCBI Taxonomy" id="408172"/>
    <lineage>
        <taxon>unclassified sequences</taxon>
        <taxon>metagenomes</taxon>
        <taxon>ecological metagenomes</taxon>
    </lineage>
</organism>